<sequence>MYSFPRLTFRVLYTPLREVAFLVVKIYEVAQVAGVSVATVSRVFNNYPDVSEETRLRVRAAANQLGYVPNVAARTLSSKSLNNVALILNEVTRGREDVIGMQLIDGVYQYATSHDIGFVLYMTNAEIQKRKTFDQFCLERNITGTVVQGLSTDDPFICQIENSEIPVVSVDLEIPGHNTGSISINNQEAERVVTERMIQQGRKHLIMINGWANAEVSQSRQQGFLQAFESLGYSPLEYTIQYADFDQQQANTIARRLMIEHPEIDGFICASDGMAIGVLKAVQALGMRVPEQVMVAGFDNTIASQYLTPSLSTVEQHMDRMGNRAAKMVVDLINHRLPRDHAKRRLYTSYEYIQRRSTNFGGSSKLRNGQIFDKGETDET</sequence>
<dbReference type="InterPro" id="IPR046335">
    <property type="entry name" value="LacI/GalR-like_sensor"/>
</dbReference>
<dbReference type="SUPFAM" id="SSF53822">
    <property type="entry name" value="Periplasmic binding protein-like I"/>
    <property type="match status" value="1"/>
</dbReference>
<comment type="caution">
    <text evidence="6">The sequence shown here is derived from an EMBL/GenBank/DDBJ whole genome shotgun (WGS) entry which is preliminary data.</text>
</comment>
<evidence type="ECO:0000256" key="1">
    <source>
        <dbReference type="ARBA" id="ARBA00022491"/>
    </source>
</evidence>
<dbReference type="STRING" id="1291734.FD02_GL001411"/>
<keyword evidence="2" id="KW-0805">Transcription regulation</keyword>
<evidence type="ECO:0000256" key="2">
    <source>
        <dbReference type="ARBA" id="ARBA00023015"/>
    </source>
</evidence>
<dbReference type="PANTHER" id="PTHR30146:SF95">
    <property type="entry name" value="RIBOSE OPERON REPRESSOR"/>
    <property type="match status" value="1"/>
</dbReference>
<dbReference type="GO" id="GO:0000976">
    <property type="term" value="F:transcription cis-regulatory region binding"/>
    <property type="evidence" value="ECO:0007669"/>
    <property type="project" value="TreeGrafter"/>
</dbReference>
<dbReference type="Pfam" id="PF00356">
    <property type="entry name" value="LacI"/>
    <property type="match status" value="1"/>
</dbReference>
<evidence type="ECO:0000313" key="6">
    <source>
        <dbReference type="EMBL" id="KRK74088.1"/>
    </source>
</evidence>
<protein>
    <recommendedName>
        <fullName evidence="5">HTH lacI-type domain-containing protein</fullName>
    </recommendedName>
</protein>
<dbReference type="Gene3D" id="1.10.260.40">
    <property type="entry name" value="lambda repressor-like DNA-binding domains"/>
    <property type="match status" value="1"/>
</dbReference>
<evidence type="ECO:0000259" key="5">
    <source>
        <dbReference type="PROSITE" id="PS50932"/>
    </source>
</evidence>
<feature type="domain" description="HTH lacI-type" evidence="5">
    <location>
        <begin position="24"/>
        <end position="78"/>
    </location>
</feature>
<dbReference type="EMBL" id="AZDJ01000002">
    <property type="protein sequence ID" value="KRK74088.1"/>
    <property type="molecule type" value="Genomic_DNA"/>
</dbReference>
<keyword evidence="1" id="KW-0678">Repressor</keyword>
<dbReference type="GO" id="GO:0003700">
    <property type="term" value="F:DNA-binding transcription factor activity"/>
    <property type="evidence" value="ECO:0007669"/>
    <property type="project" value="TreeGrafter"/>
</dbReference>
<dbReference type="CDD" id="cd06267">
    <property type="entry name" value="PBP1_LacI_sugar_binding-like"/>
    <property type="match status" value="1"/>
</dbReference>
<dbReference type="PROSITE" id="PS50932">
    <property type="entry name" value="HTH_LACI_2"/>
    <property type="match status" value="1"/>
</dbReference>
<dbReference type="Gene3D" id="3.40.50.2300">
    <property type="match status" value="2"/>
</dbReference>
<keyword evidence="4" id="KW-0804">Transcription</keyword>
<dbReference type="InterPro" id="IPR000843">
    <property type="entry name" value="HTH_LacI"/>
</dbReference>
<organism evidence="6 7">
    <name type="scientific">Lacticaseibacillus nasuensis JCM 17158</name>
    <dbReference type="NCBI Taxonomy" id="1291734"/>
    <lineage>
        <taxon>Bacteria</taxon>
        <taxon>Bacillati</taxon>
        <taxon>Bacillota</taxon>
        <taxon>Bacilli</taxon>
        <taxon>Lactobacillales</taxon>
        <taxon>Lactobacillaceae</taxon>
        <taxon>Lacticaseibacillus</taxon>
    </lineage>
</organism>
<evidence type="ECO:0000313" key="7">
    <source>
        <dbReference type="Proteomes" id="UP000051804"/>
    </source>
</evidence>
<dbReference type="Proteomes" id="UP000051804">
    <property type="component" value="Unassembled WGS sequence"/>
</dbReference>
<dbReference type="PANTHER" id="PTHR30146">
    <property type="entry name" value="LACI-RELATED TRANSCRIPTIONAL REPRESSOR"/>
    <property type="match status" value="1"/>
</dbReference>
<reference evidence="6 7" key="1">
    <citation type="journal article" date="2015" name="Genome Announc.">
        <title>Expanding the biotechnology potential of lactobacilli through comparative genomics of 213 strains and associated genera.</title>
        <authorList>
            <person name="Sun Z."/>
            <person name="Harris H.M."/>
            <person name="McCann A."/>
            <person name="Guo C."/>
            <person name="Argimon S."/>
            <person name="Zhang W."/>
            <person name="Yang X."/>
            <person name="Jeffery I.B."/>
            <person name="Cooney J.C."/>
            <person name="Kagawa T.F."/>
            <person name="Liu W."/>
            <person name="Song Y."/>
            <person name="Salvetti E."/>
            <person name="Wrobel A."/>
            <person name="Rasinkangas P."/>
            <person name="Parkhill J."/>
            <person name="Rea M.C."/>
            <person name="O'Sullivan O."/>
            <person name="Ritari J."/>
            <person name="Douillard F.P."/>
            <person name="Paul Ross R."/>
            <person name="Yang R."/>
            <person name="Briner A.E."/>
            <person name="Felis G.E."/>
            <person name="de Vos W.M."/>
            <person name="Barrangou R."/>
            <person name="Klaenhammer T.R."/>
            <person name="Caufield P.W."/>
            <person name="Cui Y."/>
            <person name="Zhang H."/>
            <person name="O'Toole P.W."/>
        </authorList>
    </citation>
    <scope>NUCLEOTIDE SEQUENCE [LARGE SCALE GENOMIC DNA]</scope>
    <source>
        <strain evidence="6 7">JCM 17158</strain>
    </source>
</reference>
<evidence type="ECO:0000256" key="4">
    <source>
        <dbReference type="ARBA" id="ARBA00023163"/>
    </source>
</evidence>
<dbReference type="InterPro" id="IPR010982">
    <property type="entry name" value="Lambda_DNA-bd_dom_sf"/>
</dbReference>
<dbReference type="OrthoDB" id="9775106at2"/>
<dbReference type="Pfam" id="PF13377">
    <property type="entry name" value="Peripla_BP_3"/>
    <property type="match status" value="1"/>
</dbReference>
<dbReference type="CDD" id="cd01392">
    <property type="entry name" value="HTH_LacI"/>
    <property type="match status" value="1"/>
</dbReference>
<dbReference type="InterPro" id="IPR028082">
    <property type="entry name" value="Peripla_BP_I"/>
</dbReference>
<keyword evidence="7" id="KW-1185">Reference proteome</keyword>
<name>A0A0R1JSM0_9LACO</name>
<dbReference type="AlphaFoldDB" id="A0A0R1JSM0"/>
<accession>A0A0R1JSM0</accession>
<dbReference type="PATRIC" id="fig|1291734.4.peg.1452"/>
<proteinExistence type="predicted"/>
<gene>
    <name evidence="6" type="ORF">FD02_GL001411</name>
</gene>
<keyword evidence="3" id="KW-0238">DNA-binding</keyword>
<evidence type="ECO:0000256" key="3">
    <source>
        <dbReference type="ARBA" id="ARBA00023125"/>
    </source>
</evidence>
<dbReference type="SUPFAM" id="SSF47413">
    <property type="entry name" value="lambda repressor-like DNA-binding domains"/>
    <property type="match status" value="1"/>
</dbReference>
<dbReference type="SMART" id="SM00354">
    <property type="entry name" value="HTH_LACI"/>
    <property type="match status" value="1"/>
</dbReference>